<gene>
    <name evidence="3" type="ORF">BACT_0581</name>
</gene>
<organism evidence="3 4">
    <name type="scientific">Bifidobacterium actinocoloniiforme DSM 22766</name>
    <dbReference type="NCBI Taxonomy" id="1437605"/>
    <lineage>
        <taxon>Bacteria</taxon>
        <taxon>Bacillati</taxon>
        <taxon>Actinomycetota</taxon>
        <taxon>Actinomycetes</taxon>
        <taxon>Bifidobacteriales</taxon>
        <taxon>Bifidobacteriaceae</taxon>
        <taxon>Bifidobacterium</taxon>
    </lineage>
</organism>
<dbReference type="Pfam" id="PF00156">
    <property type="entry name" value="Pribosyltran"/>
    <property type="match status" value="1"/>
</dbReference>
<protein>
    <submittedName>
        <fullName evidence="3">Phosphoribosyl transferase domain protein</fullName>
    </submittedName>
</protein>
<dbReference type="eggNOG" id="COG1040">
    <property type="taxonomic scope" value="Bacteria"/>
</dbReference>
<dbReference type="EMBL" id="JGYK01000001">
    <property type="protein sequence ID" value="KFI39880.1"/>
    <property type="molecule type" value="Genomic_DNA"/>
</dbReference>
<dbReference type="InterPro" id="IPR051910">
    <property type="entry name" value="ComF/GntX_DNA_util-trans"/>
</dbReference>
<keyword evidence="4" id="KW-1185">Reference proteome</keyword>
<dbReference type="PANTHER" id="PTHR47505">
    <property type="entry name" value="DNA UTILIZATION PROTEIN YHGH"/>
    <property type="match status" value="1"/>
</dbReference>
<evidence type="ECO:0000313" key="3">
    <source>
        <dbReference type="EMBL" id="KFI39880.1"/>
    </source>
</evidence>
<dbReference type="SUPFAM" id="SSF53271">
    <property type="entry name" value="PRTase-like"/>
    <property type="match status" value="1"/>
</dbReference>
<dbReference type="InterPro" id="IPR000836">
    <property type="entry name" value="PRTase_dom"/>
</dbReference>
<dbReference type="STRING" id="1437605.AB656_01505"/>
<sequence>MCPACAALFRQYRSFPAAGFVWGSGLACAGYQGRARRAILEWKDHDDEEVTRPLGRAMGELAVQSLERAWTGNLGPVPSQVLIVPAPSSSKSVRRRGRVHMPPVAGAAAASLRQAGLPAQVQLALIMGSVRGKSVELHGSSARASRLSGRIHTRAGIELTGQSVILVDDIVTSGSTIRQCAAALRTAGAYPLTALALARAGRGSDPSRAVEPVPVI</sequence>
<dbReference type="CDD" id="cd06223">
    <property type="entry name" value="PRTases_typeI"/>
    <property type="match status" value="1"/>
</dbReference>
<reference evidence="3 4" key="1">
    <citation type="submission" date="2014-03" db="EMBL/GenBank/DDBJ databases">
        <title>Genomics of Bifidobacteria.</title>
        <authorList>
            <person name="Ventura M."/>
            <person name="Milani C."/>
            <person name="Lugli G.A."/>
        </authorList>
    </citation>
    <scope>NUCLEOTIDE SEQUENCE [LARGE SCALE GENOMIC DNA]</scope>
    <source>
        <strain evidence="3 4">DSM 22766</strain>
    </source>
</reference>
<proteinExistence type="inferred from homology"/>
<comment type="caution">
    <text evidence="3">The sequence shown here is derived from an EMBL/GenBank/DDBJ whole genome shotgun (WGS) entry which is preliminary data.</text>
</comment>
<name>A0A086Z030_9BIFI</name>
<comment type="similarity">
    <text evidence="1">Belongs to the ComF/GntX family.</text>
</comment>
<dbReference type="PANTHER" id="PTHR47505:SF1">
    <property type="entry name" value="DNA UTILIZATION PROTEIN YHGH"/>
    <property type="match status" value="1"/>
</dbReference>
<keyword evidence="3" id="KW-0808">Transferase</keyword>
<feature type="domain" description="Phosphoribosyltransferase" evidence="2">
    <location>
        <begin position="131"/>
        <end position="208"/>
    </location>
</feature>
<evidence type="ECO:0000259" key="2">
    <source>
        <dbReference type="Pfam" id="PF00156"/>
    </source>
</evidence>
<dbReference type="Proteomes" id="UP000029015">
    <property type="component" value="Unassembled WGS sequence"/>
</dbReference>
<evidence type="ECO:0000313" key="4">
    <source>
        <dbReference type="Proteomes" id="UP000029015"/>
    </source>
</evidence>
<dbReference type="InterPro" id="IPR029057">
    <property type="entry name" value="PRTase-like"/>
</dbReference>
<dbReference type="AlphaFoldDB" id="A0A086Z030"/>
<dbReference type="Gene3D" id="3.40.50.2020">
    <property type="match status" value="1"/>
</dbReference>
<evidence type="ECO:0000256" key="1">
    <source>
        <dbReference type="ARBA" id="ARBA00008007"/>
    </source>
</evidence>
<dbReference type="GO" id="GO:0016740">
    <property type="term" value="F:transferase activity"/>
    <property type="evidence" value="ECO:0007669"/>
    <property type="project" value="UniProtKB-KW"/>
</dbReference>
<accession>A0A086Z030</accession>